<feature type="compositionally biased region" description="Pro residues" evidence="1">
    <location>
        <begin position="182"/>
        <end position="205"/>
    </location>
</feature>
<dbReference type="KEGG" id="sdv:BN159_3468"/>
<dbReference type="PATRIC" id="fig|1214101.3.peg.3519"/>
<dbReference type="Proteomes" id="UP000008043">
    <property type="component" value="Chromosome"/>
</dbReference>
<feature type="compositionally biased region" description="Low complexity" evidence="1">
    <location>
        <begin position="96"/>
        <end position="109"/>
    </location>
</feature>
<keyword evidence="2" id="KW-0472">Membrane</keyword>
<evidence type="ECO:0000256" key="2">
    <source>
        <dbReference type="SAM" id="Phobius"/>
    </source>
</evidence>
<evidence type="ECO:0000313" key="3">
    <source>
        <dbReference type="EMBL" id="CCK27847.1"/>
    </source>
</evidence>
<keyword evidence="4" id="KW-1185">Reference proteome</keyword>
<keyword evidence="2" id="KW-1133">Transmembrane helix</keyword>
<feature type="region of interest" description="Disordered" evidence="1">
    <location>
        <begin position="79"/>
        <end position="212"/>
    </location>
</feature>
<dbReference type="AlphaFoldDB" id="K4R409"/>
<feature type="compositionally biased region" description="Polar residues" evidence="1">
    <location>
        <begin position="136"/>
        <end position="148"/>
    </location>
</feature>
<reference evidence="3 4" key="1">
    <citation type="journal article" date="2012" name="J. Bacteriol.">
        <title>Genome sequence of the bacterium Streptomyces davawensis JCM 4913 and heterologous production of the unique antibiotic roseoflavin.</title>
        <authorList>
            <person name="Jankowitsch F."/>
            <person name="Schwarz J."/>
            <person name="Ruckert C."/>
            <person name="Gust B."/>
            <person name="Szczepanowski R."/>
            <person name="Blom J."/>
            <person name="Pelzer S."/>
            <person name="Kalinowski J."/>
            <person name="Mack M."/>
        </authorList>
    </citation>
    <scope>NUCLEOTIDE SEQUENCE [LARGE SCALE GENOMIC DNA]</scope>
    <source>
        <strain evidence="4">DSM 101723 / JCM 4913 / KCC S-0913 / 768</strain>
    </source>
</reference>
<feature type="region of interest" description="Disordered" evidence="1">
    <location>
        <begin position="221"/>
        <end position="240"/>
    </location>
</feature>
<protein>
    <submittedName>
        <fullName evidence="3">Putative membrane protein</fullName>
    </submittedName>
</protein>
<gene>
    <name evidence="3" type="ORF">BN159_3468</name>
</gene>
<accession>K4R409</accession>
<name>K4R409_STRDJ</name>
<feature type="compositionally biased region" description="Basic residues" evidence="1">
    <location>
        <begin position="47"/>
        <end position="56"/>
    </location>
</feature>
<keyword evidence="2" id="KW-0812">Transmembrane</keyword>
<dbReference type="HOGENOM" id="CLU_101000_0_0_11"/>
<evidence type="ECO:0000313" key="4">
    <source>
        <dbReference type="Proteomes" id="UP000008043"/>
    </source>
</evidence>
<dbReference type="RefSeq" id="WP_015658224.1">
    <property type="nucleotide sequence ID" value="NC_020504.1"/>
</dbReference>
<feature type="transmembrane region" description="Helical" evidence="2">
    <location>
        <begin position="58"/>
        <end position="77"/>
    </location>
</feature>
<feature type="region of interest" description="Disordered" evidence="1">
    <location>
        <begin position="1"/>
        <end position="56"/>
    </location>
</feature>
<proteinExistence type="predicted"/>
<feature type="compositionally biased region" description="Acidic residues" evidence="1">
    <location>
        <begin position="16"/>
        <end position="25"/>
    </location>
</feature>
<evidence type="ECO:0000256" key="1">
    <source>
        <dbReference type="SAM" id="MobiDB-lite"/>
    </source>
</evidence>
<dbReference type="STRING" id="1214101.BN159_3468"/>
<dbReference type="eggNOG" id="ENOG5030G8T">
    <property type="taxonomic scope" value="Bacteria"/>
</dbReference>
<dbReference type="EMBL" id="HE971709">
    <property type="protein sequence ID" value="CCK27847.1"/>
    <property type="molecule type" value="Genomic_DNA"/>
</dbReference>
<organism evidence="3 4">
    <name type="scientific">Streptomyces davaonensis (strain DSM 101723 / JCM 4913 / KCC S-0913 / 768)</name>
    <dbReference type="NCBI Taxonomy" id="1214101"/>
    <lineage>
        <taxon>Bacteria</taxon>
        <taxon>Bacillati</taxon>
        <taxon>Actinomycetota</taxon>
        <taxon>Actinomycetes</taxon>
        <taxon>Kitasatosporales</taxon>
        <taxon>Streptomycetaceae</taxon>
        <taxon>Streptomyces</taxon>
    </lineage>
</organism>
<feature type="compositionally biased region" description="Low complexity" evidence="1">
    <location>
        <begin position="159"/>
        <end position="181"/>
    </location>
</feature>
<sequence>MTTTESARTATADNTAADDTDDTVAPDDRGAADDTAVTPPLRLFGPRGRHRRPRPRKILLAAGGLALAAGALSLVRLTPESGLGSLGTPEAEPWTTDDSGTDPGTGHSTNAAATVDTVPRVSPSATSAMGGLTAAPTETNGLGPTPSGTAVPPPLNRDPATTIPEAPQTTAPQPPTTSAAPQPRPTTSPNPQPSSAPPSPAPSPADRPGVCLPIIGLCVDPLTARDDSPSEARTAPRHGG</sequence>